<dbReference type="STRING" id="1123308.GCA_000380085_02103"/>
<proteinExistence type="predicted"/>
<keyword evidence="2" id="KW-1185">Reference proteome</keyword>
<dbReference type="GO" id="GO:0016740">
    <property type="term" value="F:transferase activity"/>
    <property type="evidence" value="ECO:0007669"/>
    <property type="project" value="UniProtKB-KW"/>
</dbReference>
<dbReference type="KEGG" id="smen:SAMEA4412692_2074"/>
<protein>
    <submittedName>
        <fullName evidence="1">Ethanolamine utilization cobalamin adenosyltransferase</fullName>
    </submittedName>
</protein>
<name>A0A239SZP4_9STRE</name>
<evidence type="ECO:0000313" key="2">
    <source>
        <dbReference type="Proteomes" id="UP000215185"/>
    </source>
</evidence>
<accession>A0A239SZP4</accession>
<gene>
    <name evidence="1" type="ORF">SAMEA4412692_02074</name>
</gene>
<keyword evidence="1" id="KW-0808">Transferase</keyword>
<dbReference type="AlphaFoldDB" id="A0A239SZP4"/>
<dbReference type="OrthoDB" id="306726at2"/>
<reference evidence="1 2" key="1">
    <citation type="submission" date="2017-06" db="EMBL/GenBank/DDBJ databases">
        <authorList>
            <consortium name="Pathogen Informatics"/>
        </authorList>
    </citation>
    <scope>NUCLEOTIDE SEQUENCE [LARGE SCALE GENOMIC DNA]</scope>
    <source>
        <strain evidence="1 2">NCTC13788</strain>
    </source>
</reference>
<dbReference type="Proteomes" id="UP000215185">
    <property type="component" value="Chromosome 1"/>
</dbReference>
<dbReference type="RefSeq" id="WP_018374652.1">
    <property type="nucleotide sequence ID" value="NZ_LT906439.1"/>
</dbReference>
<organism evidence="1 2">
    <name type="scientific">Streptococcus merionis</name>
    <dbReference type="NCBI Taxonomy" id="400065"/>
    <lineage>
        <taxon>Bacteria</taxon>
        <taxon>Bacillati</taxon>
        <taxon>Bacillota</taxon>
        <taxon>Bacilli</taxon>
        <taxon>Lactobacillales</taxon>
        <taxon>Streptococcaceae</taxon>
        <taxon>Streptococcus</taxon>
    </lineage>
</organism>
<sequence>MKFLTENDLRVAYHEFPFETFTIPPQTKLTPGARTFLMDRKVTIKDDNSLQKKRKWSPVVPSHCQKEKEDVEKREYQSDWLMMRCEFFRVAEELAVLDSSLSEEILLLERALAVDVSEANYNLPHIIQIEKVPERVDRSFIEDNLSVVGLCLHKSKGRILRRLYSLYFQLGALSNQYRSSDCERFLEVANRLGQLIAYYLNKTEEGSYDSG</sequence>
<dbReference type="eggNOG" id="COG4812">
    <property type="taxonomic scope" value="Bacteria"/>
</dbReference>
<evidence type="ECO:0000313" key="1">
    <source>
        <dbReference type="EMBL" id="SNU90951.1"/>
    </source>
</evidence>
<dbReference type="EMBL" id="LT906439">
    <property type="protein sequence ID" value="SNU90951.1"/>
    <property type="molecule type" value="Genomic_DNA"/>
</dbReference>